<keyword evidence="2" id="KW-0812">Transmembrane</keyword>
<feature type="region of interest" description="Disordered" evidence="1">
    <location>
        <begin position="1"/>
        <end position="23"/>
    </location>
</feature>
<evidence type="ECO:0000256" key="2">
    <source>
        <dbReference type="SAM" id="Phobius"/>
    </source>
</evidence>
<proteinExistence type="predicted"/>
<evidence type="ECO:0000313" key="4">
    <source>
        <dbReference type="Proteomes" id="UP000326546"/>
    </source>
</evidence>
<feature type="transmembrane region" description="Helical" evidence="2">
    <location>
        <begin position="519"/>
        <end position="542"/>
    </location>
</feature>
<evidence type="ECO:0000313" key="3">
    <source>
        <dbReference type="EMBL" id="QFG69705.1"/>
    </source>
</evidence>
<feature type="transmembrane region" description="Helical" evidence="2">
    <location>
        <begin position="447"/>
        <end position="471"/>
    </location>
</feature>
<dbReference type="Proteomes" id="UP000326546">
    <property type="component" value="Chromosome"/>
</dbReference>
<keyword evidence="2" id="KW-1133">Transmembrane helix</keyword>
<feature type="transmembrane region" description="Helical" evidence="2">
    <location>
        <begin position="316"/>
        <end position="338"/>
    </location>
</feature>
<accession>A0A5J6V7A4</accession>
<keyword evidence="4" id="KW-1185">Reference proteome</keyword>
<feature type="transmembrane region" description="Helical" evidence="2">
    <location>
        <begin position="257"/>
        <end position="277"/>
    </location>
</feature>
<feature type="transmembrane region" description="Helical" evidence="2">
    <location>
        <begin position="103"/>
        <end position="123"/>
    </location>
</feature>
<feature type="transmembrane region" description="Helical" evidence="2">
    <location>
        <begin position="358"/>
        <end position="381"/>
    </location>
</feature>
<keyword evidence="2" id="KW-0472">Membrane</keyword>
<organism evidence="3 4">
    <name type="scientific">Ornithinimicrobium pratense</name>
    <dbReference type="NCBI Taxonomy" id="2593973"/>
    <lineage>
        <taxon>Bacteria</taxon>
        <taxon>Bacillati</taxon>
        <taxon>Actinomycetota</taxon>
        <taxon>Actinomycetes</taxon>
        <taxon>Micrococcales</taxon>
        <taxon>Ornithinimicrobiaceae</taxon>
        <taxon>Ornithinimicrobium</taxon>
    </lineage>
</organism>
<dbReference type="AlphaFoldDB" id="A0A5J6V7A4"/>
<dbReference type="EMBL" id="CP044427">
    <property type="protein sequence ID" value="QFG69705.1"/>
    <property type="molecule type" value="Genomic_DNA"/>
</dbReference>
<dbReference type="RefSeq" id="WP_158062199.1">
    <property type="nucleotide sequence ID" value="NZ_CP044427.1"/>
</dbReference>
<feature type="transmembrane region" description="Helical" evidence="2">
    <location>
        <begin position="478"/>
        <end position="499"/>
    </location>
</feature>
<name>A0A5J6V7A4_9MICO</name>
<reference evidence="3 4" key="1">
    <citation type="submission" date="2019-09" db="EMBL/GenBank/DDBJ databases">
        <title>Serinicoccus pratensis sp. nov., isolated from meadow soil.</title>
        <authorList>
            <person name="Zhang W."/>
        </authorList>
    </citation>
    <scope>NUCLEOTIDE SEQUENCE [LARGE SCALE GENOMIC DNA]</scope>
    <source>
        <strain evidence="3 4">W204</strain>
    </source>
</reference>
<protein>
    <submittedName>
        <fullName evidence="3">ABC transporter permease</fullName>
    </submittedName>
</protein>
<feature type="transmembrane region" description="Helical" evidence="2">
    <location>
        <begin position="411"/>
        <end position="435"/>
    </location>
</feature>
<gene>
    <name evidence="3" type="ORF">FY030_14245</name>
</gene>
<feature type="transmembrane region" description="Helical" evidence="2">
    <location>
        <begin position="215"/>
        <end position="237"/>
    </location>
</feature>
<feature type="transmembrane region" description="Helical" evidence="2">
    <location>
        <begin position="179"/>
        <end position="203"/>
    </location>
</feature>
<evidence type="ECO:0000256" key="1">
    <source>
        <dbReference type="SAM" id="MobiDB-lite"/>
    </source>
</evidence>
<sequence length="550" mass="56338">MSTTLAGRRSPTAPTPHTSGPFTGTGTMVRFMLRRDRVRLPAWLAGHGLFVLYIAAALPQIAPTEDDLQAVVPLLQQPVGRMFTGPALGMEDPTYERFFASGYAPYLFLLSALMSLLLVVRHTRAEEQSGRAELVRANVAGRDAGLAATLLLALLANAGAALIVAALAAAVGFAPTGSVLVGLGTGLVGMAFSGVAAVTAQFFESPRAAAGAAGAVLGAAFMLRALGDMAAAGGSALSWTSPLGWAAQTGPYVLDRFWPLVPLAAVALVTGAGAFALQRRRDLGAGLVAERPGPGEASRSLGTPLGLAARLQRASIWGWGAAIVVLGSVDGAFTQVMVEGVEEMPETVRDMFGMEALVSGYLAFLAAFSGYLTTAYVVYAVQSLSGEEARGRAEAVLATPTSRTAWAGAHLLVVAAGAAGILVVAGLGTGVAAAAVTGDGSLVIELVAAHVNVLPAVLVVLAVCAVLYGWAPALLAPVGWALVGLIVFVGNFAAMLDLPRWLQNLSPLSYPAQLPVEDFALLPILVLLAIAVLGVGLGLVGVRRRQIGVR</sequence>
<feature type="transmembrane region" description="Helical" evidence="2">
    <location>
        <begin position="144"/>
        <end position="173"/>
    </location>
</feature>
<feature type="transmembrane region" description="Helical" evidence="2">
    <location>
        <begin position="40"/>
        <end position="62"/>
    </location>
</feature>
<dbReference type="KEGG" id="serw:FY030_14245"/>
<dbReference type="OrthoDB" id="2014935at2"/>